<evidence type="ECO:0000313" key="3">
    <source>
        <dbReference type="Proteomes" id="UP001295794"/>
    </source>
</evidence>
<evidence type="ECO:0000313" key="2">
    <source>
        <dbReference type="EMBL" id="CAK5272487.1"/>
    </source>
</evidence>
<feature type="region of interest" description="Disordered" evidence="1">
    <location>
        <begin position="192"/>
        <end position="214"/>
    </location>
</feature>
<feature type="region of interest" description="Disordered" evidence="1">
    <location>
        <begin position="1"/>
        <end position="46"/>
    </location>
</feature>
<keyword evidence="3" id="KW-1185">Reference proteome</keyword>
<gene>
    <name evidence="2" type="ORF">MYCIT1_LOCUS18146</name>
</gene>
<proteinExistence type="predicted"/>
<accession>A0AAD2K0P4</accession>
<dbReference type="EMBL" id="CAVNYO010000181">
    <property type="protein sequence ID" value="CAK5272487.1"/>
    <property type="molecule type" value="Genomic_DNA"/>
</dbReference>
<comment type="caution">
    <text evidence="2">The sequence shown here is derived from an EMBL/GenBank/DDBJ whole genome shotgun (WGS) entry which is preliminary data.</text>
</comment>
<organism evidence="2 3">
    <name type="scientific">Mycena citricolor</name>
    <dbReference type="NCBI Taxonomy" id="2018698"/>
    <lineage>
        <taxon>Eukaryota</taxon>
        <taxon>Fungi</taxon>
        <taxon>Dikarya</taxon>
        <taxon>Basidiomycota</taxon>
        <taxon>Agaricomycotina</taxon>
        <taxon>Agaricomycetes</taxon>
        <taxon>Agaricomycetidae</taxon>
        <taxon>Agaricales</taxon>
        <taxon>Marasmiineae</taxon>
        <taxon>Mycenaceae</taxon>
        <taxon>Mycena</taxon>
    </lineage>
</organism>
<dbReference type="Proteomes" id="UP001295794">
    <property type="component" value="Unassembled WGS sequence"/>
</dbReference>
<dbReference type="AlphaFoldDB" id="A0AAD2K0P4"/>
<sequence length="384" mass="41916">MGIRTPSVTSLNPLFPASPTPAMPLRQDDLEELAPPGYESDTSDTALPTCEDLRLDRPVARTPRSAHARRNGRPVKALNRPARAICRILAAHGWSNPALGAVFGVSGETARRAVRNVLYSPRDRVEEDYDRVDPEFRVLYPPVGGSNNGLTAVLQIGPNLRAYRRTDPAVEGDDDAEDDEEIQCLGIKRRGQKPQPLQAITGNQDSDTQHQRPPPSRLALFLQSVPDVNLSQHLPFLESQGLNSANLHTVALWPADAIQHMIEVLLLGTPPARDGRRVNGLTATEAVWLEVELRRLRRSVGGLAQPMSPPSGATLRQFLRNVLGLDLSCHHDLIVSQGLDGHSIRTLCLAEVVPLSKLGDMTPLEVLAVEIARIWCGNDNGAKS</sequence>
<name>A0AAD2K0P4_9AGAR</name>
<feature type="compositionally biased region" description="Polar residues" evidence="1">
    <location>
        <begin position="1"/>
        <end position="12"/>
    </location>
</feature>
<protein>
    <submittedName>
        <fullName evidence="2">Uncharacterized protein</fullName>
    </submittedName>
</protein>
<evidence type="ECO:0000256" key="1">
    <source>
        <dbReference type="SAM" id="MobiDB-lite"/>
    </source>
</evidence>
<reference evidence="2" key="1">
    <citation type="submission" date="2023-11" db="EMBL/GenBank/DDBJ databases">
        <authorList>
            <person name="De Vega J J."/>
            <person name="De Vega J J."/>
        </authorList>
    </citation>
    <scope>NUCLEOTIDE SEQUENCE</scope>
</reference>